<sequence length="188" mass="20453">MVGDRLARMTASSGRYARKAAQSAAGGHHTLAETEGAVSERLASLELDMNSMAAVQNVYRAANAFRNHLESTVLAPHDLTWTGWVVLWVVWIWGDIETRHAATEAGISKGTLTGVVGTLEGRGFLTRRTHPDDARRVLLSLTAKGKRLMTSLFPEFNGEEARLMSALTDHEVATLTRGLRKAVASLDD</sequence>
<accession>A0A6J7P751</accession>
<dbReference type="InterPro" id="IPR039422">
    <property type="entry name" value="MarR/SlyA-like"/>
</dbReference>
<dbReference type="PANTHER" id="PTHR33164">
    <property type="entry name" value="TRANSCRIPTIONAL REGULATOR, MARR FAMILY"/>
    <property type="match status" value="1"/>
</dbReference>
<proteinExistence type="predicted"/>
<dbReference type="Pfam" id="PF01047">
    <property type="entry name" value="MarR"/>
    <property type="match status" value="1"/>
</dbReference>
<dbReference type="InterPro" id="IPR000835">
    <property type="entry name" value="HTH_MarR-typ"/>
</dbReference>
<dbReference type="Gene3D" id="1.10.10.10">
    <property type="entry name" value="Winged helix-like DNA-binding domain superfamily/Winged helix DNA-binding domain"/>
    <property type="match status" value="1"/>
</dbReference>
<evidence type="ECO:0000313" key="2">
    <source>
        <dbReference type="EMBL" id="CAB4938640.1"/>
    </source>
</evidence>
<name>A0A6J7P751_9ZZZZ</name>
<dbReference type="GO" id="GO:0006950">
    <property type="term" value="P:response to stress"/>
    <property type="evidence" value="ECO:0007669"/>
    <property type="project" value="TreeGrafter"/>
</dbReference>
<dbReference type="SUPFAM" id="SSF46785">
    <property type="entry name" value="Winged helix' DNA-binding domain"/>
    <property type="match status" value="1"/>
</dbReference>
<dbReference type="EMBL" id="CAFBOZ010000073">
    <property type="protein sequence ID" value="CAB5001051.1"/>
    <property type="molecule type" value="Genomic_DNA"/>
</dbReference>
<feature type="domain" description="HTH marR-type" evidence="1">
    <location>
        <begin position="51"/>
        <end position="184"/>
    </location>
</feature>
<dbReference type="AlphaFoldDB" id="A0A6J7P751"/>
<evidence type="ECO:0000313" key="3">
    <source>
        <dbReference type="EMBL" id="CAB5001051.1"/>
    </source>
</evidence>
<gene>
    <name evidence="2" type="ORF">UFOPK3773_00709</name>
    <name evidence="3" type="ORF">UFOPK3992_00644</name>
</gene>
<dbReference type="PANTHER" id="PTHR33164:SF89">
    <property type="entry name" value="MARR FAMILY REGULATORY PROTEIN"/>
    <property type="match status" value="1"/>
</dbReference>
<dbReference type="InterPro" id="IPR036390">
    <property type="entry name" value="WH_DNA-bd_sf"/>
</dbReference>
<dbReference type="PRINTS" id="PR00598">
    <property type="entry name" value="HTHMARR"/>
</dbReference>
<reference evidence="3" key="1">
    <citation type="submission" date="2020-05" db="EMBL/GenBank/DDBJ databases">
        <authorList>
            <person name="Chiriac C."/>
            <person name="Salcher M."/>
            <person name="Ghai R."/>
            <person name="Kavagutti S V."/>
        </authorList>
    </citation>
    <scope>NUCLEOTIDE SEQUENCE</scope>
</reference>
<protein>
    <submittedName>
        <fullName evidence="3">Unannotated protein</fullName>
    </submittedName>
</protein>
<organism evidence="3">
    <name type="scientific">freshwater metagenome</name>
    <dbReference type="NCBI Taxonomy" id="449393"/>
    <lineage>
        <taxon>unclassified sequences</taxon>
        <taxon>metagenomes</taxon>
        <taxon>ecological metagenomes</taxon>
    </lineage>
</organism>
<dbReference type="GO" id="GO:0003700">
    <property type="term" value="F:DNA-binding transcription factor activity"/>
    <property type="evidence" value="ECO:0007669"/>
    <property type="project" value="InterPro"/>
</dbReference>
<evidence type="ECO:0000259" key="1">
    <source>
        <dbReference type="PROSITE" id="PS50995"/>
    </source>
</evidence>
<dbReference type="InterPro" id="IPR036388">
    <property type="entry name" value="WH-like_DNA-bd_sf"/>
</dbReference>
<dbReference type="EMBL" id="CAFBNF010000056">
    <property type="protein sequence ID" value="CAB4938640.1"/>
    <property type="molecule type" value="Genomic_DNA"/>
</dbReference>
<dbReference type="PROSITE" id="PS50995">
    <property type="entry name" value="HTH_MARR_2"/>
    <property type="match status" value="1"/>
</dbReference>
<dbReference type="SMART" id="SM00347">
    <property type="entry name" value="HTH_MARR"/>
    <property type="match status" value="1"/>
</dbReference>